<dbReference type="EMBL" id="CP136958">
    <property type="protein sequence ID" value="WOT01525.1"/>
    <property type="molecule type" value="Genomic_DNA"/>
</dbReference>
<dbReference type="AlphaFoldDB" id="A0AAF0YQG4"/>
<dbReference type="Proteomes" id="UP000234560">
    <property type="component" value="Chromosome"/>
</dbReference>
<dbReference type="RefSeq" id="WP_101677794.1">
    <property type="nucleotide sequence ID" value="NZ_CP136958.1"/>
</dbReference>
<evidence type="ECO:0000313" key="2">
    <source>
        <dbReference type="Proteomes" id="UP000234560"/>
    </source>
</evidence>
<proteinExistence type="predicted"/>
<evidence type="ECO:0000313" key="1">
    <source>
        <dbReference type="EMBL" id="WOT01525.1"/>
    </source>
</evidence>
<organism evidence="1 2">
    <name type="scientific">Corynebacterium pyruviciproducens</name>
    <dbReference type="NCBI Taxonomy" id="598660"/>
    <lineage>
        <taxon>Bacteria</taxon>
        <taxon>Bacillati</taxon>
        <taxon>Actinomycetota</taxon>
        <taxon>Actinomycetes</taxon>
        <taxon>Mycobacteriales</taxon>
        <taxon>Corynebacteriaceae</taxon>
        <taxon>Corynebacterium</taxon>
    </lineage>
</organism>
<sequence>MVGTSVLKGEVFENREARIAHLRARMAKMGVPDSFHAPGVTKDDVVAVSGPLSVLLSGGGLPRRAVTHMNECAALAVEIIAHASSAGDSVAVVGWPELIVTGDTVLVVPDAGVDPLHVVGVLAQNVDLVVFHTARAWSVPPSVARPLGAKLREGTAALVTVGAHLPSPALTLTGEVTGFTGIARGTGRIRSIEVSVRAETKARQARTGSLYIGQQLPEKPTLRVV</sequence>
<reference evidence="1" key="2">
    <citation type="submission" date="2023-10" db="EMBL/GenBank/DDBJ databases">
        <authorList>
            <person name="Choi B."/>
        </authorList>
    </citation>
    <scope>NUCLEOTIDE SEQUENCE</scope>
    <source>
        <strain evidence="1">UMB0763</strain>
    </source>
</reference>
<gene>
    <name evidence="1" type="ORF">CYJ47_09640</name>
</gene>
<accession>A0AAF0YQG4</accession>
<reference evidence="1" key="1">
    <citation type="submission" date="2017-12" db="EMBL/GenBank/DDBJ databases">
        <authorList>
            <person name="Thomas-White K."/>
            <person name="Wolfe A.J."/>
        </authorList>
    </citation>
    <scope>NUCLEOTIDE SEQUENCE</scope>
    <source>
        <strain evidence="1">UMB0763</strain>
    </source>
</reference>
<dbReference type="KEGG" id="cpyr:CYJ47_09640"/>
<name>A0AAF0YQG4_9CORY</name>
<protein>
    <submittedName>
        <fullName evidence="1">Uncharacterized protein</fullName>
    </submittedName>
</protein>